<dbReference type="InterPro" id="IPR007035">
    <property type="entry name" value="Peptidase_M55"/>
</dbReference>
<dbReference type="Gene3D" id="3.30.1360.130">
    <property type="entry name" value="Dipeptide transport protein"/>
    <property type="match status" value="1"/>
</dbReference>
<accession>A0A660SJB7</accession>
<sequence>MGRGRGATDCGKYQRGLSQSLCLWYGGQCGLWRTPDGSDLRWYAPLRQEGRRSDHYQDLVKILISIDYEGGSGVVHWKEPSEFQRRMMTEDVIAIASGLKEHTLIITDAHAGGRNILPDLLPEHCELIRGGPRPLGMMEGVELVDGVILASYHGGIGLQSSVMDHTFSSRTIQELLLNGKIVNEGLINTYLAGYFKKPVIMVSGDDSFIRSIQEQLDPGCEFVVTKYGISRFSARIRPPGVVRKELKECAQKAVVKIDRIKPILPPPPYQIKIRLADTLIADLIELIPGVSRTSGVEIEFNDPDFLRIYKSLRLCLNLGIAANYYREYGD</sequence>
<dbReference type="InterPro" id="IPR036177">
    <property type="entry name" value="Peptidase_M55_sf"/>
</dbReference>
<evidence type="ECO:0000313" key="2">
    <source>
        <dbReference type="Proteomes" id="UP000268469"/>
    </source>
</evidence>
<dbReference type="CDD" id="cd08663">
    <property type="entry name" value="DAP_dppA_1"/>
    <property type="match status" value="1"/>
</dbReference>
<comment type="caution">
    <text evidence="1">The sequence shown here is derived from an EMBL/GenBank/DDBJ whole genome shotgun (WGS) entry which is preliminary data.</text>
</comment>
<organism evidence="1 2">
    <name type="scientific">candidate division WOR-3 bacterium</name>
    <dbReference type="NCBI Taxonomy" id="2052148"/>
    <lineage>
        <taxon>Bacteria</taxon>
        <taxon>Bacteria division WOR-3</taxon>
    </lineage>
</organism>
<dbReference type="EMBL" id="QNBE01000022">
    <property type="protein sequence ID" value="RKX70935.1"/>
    <property type="molecule type" value="Genomic_DNA"/>
</dbReference>
<dbReference type="InterPro" id="IPR027476">
    <property type="entry name" value="DppA_N"/>
</dbReference>
<dbReference type="Gene3D" id="3.40.50.10780">
    <property type="entry name" value="Dipeptide transport protein"/>
    <property type="match status" value="1"/>
</dbReference>
<dbReference type="AlphaFoldDB" id="A0A660SJB7"/>
<dbReference type="SUPFAM" id="SSF63992">
    <property type="entry name" value="Dipeptide transport protein"/>
    <property type="match status" value="1"/>
</dbReference>
<evidence type="ECO:0000313" key="1">
    <source>
        <dbReference type="EMBL" id="RKX70935.1"/>
    </source>
</evidence>
<dbReference type="Proteomes" id="UP000268469">
    <property type="component" value="Unassembled WGS sequence"/>
</dbReference>
<gene>
    <name evidence="1" type="ORF">DRP53_03280</name>
</gene>
<dbReference type="Pfam" id="PF04951">
    <property type="entry name" value="Peptidase_M55"/>
    <property type="match status" value="1"/>
</dbReference>
<reference evidence="1 2" key="1">
    <citation type="submission" date="2018-06" db="EMBL/GenBank/DDBJ databases">
        <title>Extensive metabolic versatility and redundancy in microbially diverse, dynamic hydrothermal sediments.</title>
        <authorList>
            <person name="Dombrowski N."/>
            <person name="Teske A."/>
            <person name="Baker B.J."/>
        </authorList>
    </citation>
    <scope>NUCLEOTIDE SEQUENCE [LARGE SCALE GENOMIC DNA]</scope>
    <source>
        <strain evidence="1">B36_G15</strain>
    </source>
</reference>
<protein>
    <recommendedName>
        <fullName evidence="3">Peptidase M55</fullName>
    </recommendedName>
</protein>
<evidence type="ECO:0008006" key="3">
    <source>
        <dbReference type="Google" id="ProtNLM"/>
    </source>
</evidence>
<proteinExistence type="predicted"/>
<name>A0A660SJB7_UNCW3</name>